<evidence type="ECO:0000256" key="5">
    <source>
        <dbReference type="PROSITE-ProRule" id="PRU01248"/>
    </source>
</evidence>
<dbReference type="Gene3D" id="1.10.150.130">
    <property type="match status" value="1"/>
</dbReference>
<organism evidence="8 9">
    <name type="scientific">Caballeronia sordidicola</name>
    <name type="common">Burkholderia sordidicola</name>
    <dbReference type="NCBI Taxonomy" id="196367"/>
    <lineage>
        <taxon>Bacteria</taxon>
        <taxon>Pseudomonadati</taxon>
        <taxon>Pseudomonadota</taxon>
        <taxon>Betaproteobacteria</taxon>
        <taxon>Burkholderiales</taxon>
        <taxon>Burkholderiaceae</taxon>
        <taxon>Caballeronia</taxon>
    </lineage>
</organism>
<dbReference type="RefSeq" id="WP_075359882.1">
    <property type="nucleotide sequence ID" value="NZ_MSRG01000081.1"/>
</dbReference>
<dbReference type="GO" id="GO:0015074">
    <property type="term" value="P:DNA integration"/>
    <property type="evidence" value="ECO:0007669"/>
    <property type="project" value="UniProtKB-KW"/>
</dbReference>
<name>A0A242MDZ4_CABSO</name>
<dbReference type="Pfam" id="PF13356">
    <property type="entry name" value="Arm-DNA-bind_3"/>
    <property type="match status" value="1"/>
</dbReference>
<dbReference type="CDD" id="cd00801">
    <property type="entry name" value="INT_P4_C"/>
    <property type="match status" value="1"/>
</dbReference>
<dbReference type="InterPro" id="IPR010998">
    <property type="entry name" value="Integrase_recombinase_N"/>
</dbReference>
<dbReference type="EMBL" id="NBTZ01000115">
    <property type="protein sequence ID" value="OTP69505.1"/>
    <property type="molecule type" value="Genomic_DNA"/>
</dbReference>
<dbReference type="InterPro" id="IPR011010">
    <property type="entry name" value="DNA_brk_join_enz"/>
</dbReference>
<sequence length="414" mass="46012">MARPIKKLSAVKVRQEKTPGYYSDGGGLYLDVGPTGSKSWIFRYARNKKAHWIGLGAYLNVSLEAARAKAESMRQVLGNGQDPKEIRLSERAKAAAKMTFTQCATAYIEAQTPGWKNAKHAEQWTNTLTTYAAPVIGTKDVALVDTTDVRQILEPIWTTKNETASRVRGRIEKVLAWAATRGLRSGENPARWKGHLDTLLAKPSAVQGDEHHPALPYPQIPSFLNALRTLDGVAARALEYCIYTAARTNEIIGAQWSEIDLEARLWTVPSERMKMKREHRVPLSGRAVSILKAMEKARQDDFVFPGMKKDKGLSNMSLLAVIKRMNGAAKPKGETPKPIWFDPRTGDSVVPHGFRSSFRDWAAETTNFPRELAEKALAHAVRSEVEAAYQRGDLLAKRGKMMDAWASYCAKHAA</sequence>
<dbReference type="InterPro" id="IPR050808">
    <property type="entry name" value="Phage_Integrase"/>
</dbReference>
<dbReference type="PANTHER" id="PTHR30629:SF2">
    <property type="entry name" value="PROPHAGE INTEGRASE INTS-RELATED"/>
    <property type="match status" value="1"/>
</dbReference>
<dbReference type="PROSITE" id="PS51898">
    <property type="entry name" value="TYR_RECOMBINASE"/>
    <property type="match status" value="1"/>
</dbReference>
<dbReference type="Gene3D" id="3.30.160.390">
    <property type="entry name" value="Integrase, DNA-binding domain"/>
    <property type="match status" value="1"/>
</dbReference>
<dbReference type="InterPro" id="IPR038488">
    <property type="entry name" value="Integrase_DNA-bd_sf"/>
</dbReference>
<evidence type="ECO:0000256" key="2">
    <source>
        <dbReference type="ARBA" id="ARBA00022908"/>
    </source>
</evidence>
<dbReference type="InterPro" id="IPR025166">
    <property type="entry name" value="Integrase_DNA_bind_dom"/>
</dbReference>
<evidence type="ECO:0000256" key="1">
    <source>
        <dbReference type="ARBA" id="ARBA00008857"/>
    </source>
</evidence>
<accession>A0A242MDZ4</accession>
<reference evidence="8 9" key="1">
    <citation type="submission" date="2017-03" db="EMBL/GenBank/DDBJ databases">
        <title>Genome analysis of strain PAMC 26577.</title>
        <authorList>
            <person name="Oh H.-M."/>
            <person name="Yang J.-A."/>
        </authorList>
    </citation>
    <scope>NUCLEOTIDE SEQUENCE [LARGE SCALE GENOMIC DNA]</scope>
    <source>
        <strain evidence="8 9">PAMC 26577</strain>
    </source>
</reference>
<dbReference type="InterPro" id="IPR002104">
    <property type="entry name" value="Integrase_catalytic"/>
</dbReference>
<dbReference type="GO" id="GO:0003677">
    <property type="term" value="F:DNA binding"/>
    <property type="evidence" value="ECO:0007669"/>
    <property type="project" value="UniProtKB-UniRule"/>
</dbReference>
<evidence type="ECO:0000259" key="6">
    <source>
        <dbReference type="PROSITE" id="PS51898"/>
    </source>
</evidence>
<evidence type="ECO:0000313" key="8">
    <source>
        <dbReference type="EMBL" id="OTP69505.1"/>
    </source>
</evidence>
<dbReference type="GO" id="GO:0006310">
    <property type="term" value="P:DNA recombination"/>
    <property type="evidence" value="ECO:0007669"/>
    <property type="project" value="UniProtKB-KW"/>
</dbReference>
<comment type="similarity">
    <text evidence="1">Belongs to the 'phage' integrase family.</text>
</comment>
<feature type="domain" description="Core-binding (CB)" evidence="7">
    <location>
        <begin position="98"/>
        <end position="179"/>
    </location>
</feature>
<gene>
    <name evidence="8" type="ORF">PAMC26577_31170</name>
</gene>
<dbReference type="InterPro" id="IPR053876">
    <property type="entry name" value="Phage_int_M"/>
</dbReference>
<proteinExistence type="inferred from homology"/>
<dbReference type="PROSITE" id="PS51900">
    <property type="entry name" value="CB"/>
    <property type="match status" value="1"/>
</dbReference>
<evidence type="ECO:0000313" key="9">
    <source>
        <dbReference type="Proteomes" id="UP000195221"/>
    </source>
</evidence>
<keyword evidence="4" id="KW-0233">DNA recombination</keyword>
<dbReference type="AlphaFoldDB" id="A0A242MDZ4"/>
<feature type="domain" description="Tyr recombinase" evidence="6">
    <location>
        <begin position="210"/>
        <end position="402"/>
    </location>
</feature>
<dbReference type="InterPro" id="IPR044068">
    <property type="entry name" value="CB"/>
</dbReference>
<keyword evidence="3 5" id="KW-0238">DNA-binding</keyword>
<evidence type="ECO:0000256" key="4">
    <source>
        <dbReference type="ARBA" id="ARBA00023172"/>
    </source>
</evidence>
<protein>
    <submittedName>
        <fullName evidence="8">Integrase</fullName>
    </submittedName>
</protein>
<dbReference type="SUPFAM" id="SSF56349">
    <property type="entry name" value="DNA breaking-rejoining enzymes"/>
    <property type="match status" value="1"/>
</dbReference>
<evidence type="ECO:0000259" key="7">
    <source>
        <dbReference type="PROSITE" id="PS51900"/>
    </source>
</evidence>
<dbReference type="Proteomes" id="UP000195221">
    <property type="component" value="Unassembled WGS sequence"/>
</dbReference>
<evidence type="ECO:0000256" key="3">
    <source>
        <dbReference type="ARBA" id="ARBA00023125"/>
    </source>
</evidence>
<dbReference type="Pfam" id="PF22022">
    <property type="entry name" value="Phage_int_M"/>
    <property type="match status" value="1"/>
</dbReference>
<comment type="caution">
    <text evidence="8">The sequence shown here is derived from an EMBL/GenBank/DDBJ whole genome shotgun (WGS) entry which is preliminary data.</text>
</comment>
<dbReference type="InterPro" id="IPR013762">
    <property type="entry name" value="Integrase-like_cat_sf"/>
</dbReference>
<dbReference type="PANTHER" id="PTHR30629">
    <property type="entry name" value="PROPHAGE INTEGRASE"/>
    <property type="match status" value="1"/>
</dbReference>
<keyword evidence="2" id="KW-0229">DNA integration</keyword>
<dbReference type="Pfam" id="PF00589">
    <property type="entry name" value="Phage_integrase"/>
    <property type="match status" value="1"/>
</dbReference>
<dbReference type="Gene3D" id="1.10.443.10">
    <property type="entry name" value="Intergrase catalytic core"/>
    <property type="match status" value="1"/>
</dbReference>